<gene>
    <name evidence="5" type="primary">kdsB</name>
    <name evidence="6" type="ORF">CKO42_09765</name>
</gene>
<dbReference type="Proteomes" id="UP001138768">
    <property type="component" value="Unassembled WGS sequence"/>
</dbReference>
<dbReference type="HAMAP" id="MF_00057">
    <property type="entry name" value="KdsB"/>
    <property type="match status" value="1"/>
</dbReference>
<accession>A0A9X0W842</accession>
<dbReference type="NCBIfam" id="NF003950">
    <property type="entry name" value="PRK05450.1-3"/>
    <property type="match status" value="1"/>
</dbReference>
<comment type="catalytic activity">
    <reaction evidence="5">
        <text>3-deoxy-alpha-D-manno-oct-2-ulosonate + CTP = CMP-3-deoxy-beta-D-manno-octulosonate + diphosphate</text>
        <dbReference type="Rhea" id="RHEA:23448"/>
        <dbReference type="ChEBI" id="CHEBI:33019"/>
        <dbReference type="ChEBI" id="CHEBI:37563"/>
        <dbReference type="ChEBI" id="CHEBI:85986"/>
        <dbReference type="ChEBI" id="CHEBI:85987"/>
        <dbReference type="EC" id="2.7.7.38"/>
    </reaction>
</comment>
<dbReference type="EC" id="2.7.7.38" evidence="5"/>
<dbReference type="InterPro" id="IPR029044">
    <property type="entry name" value="Nucleotide-diphossugar_trans"/>
</dbReference>
<name>A0A9X0W842_9GAMM</name>
<sequence>MSRDTVEQPFRVVIPARFGATRLPGKPLIEIGGRPLIAWVWERACASSATEVLIATDHPRIAEACSAFGAEVVMTRADHRSGSERIAEVAEIRGWDAVDIVVNLQGDEPGISPVLIDQVARGLAHHPDAGLSTLACRIEDAASLFDPHIVKVLTDCNGYALYFTRAPVPWHRDEFLRDQTRLPPGVPFLRHIGLYAYHAGFLARYVSWPASPLEQAESLEQLRVLWHGGRIHVSEAKTLPGPGVDTPDDVKRVARWLGVNE</sequence>
<dbReference type="SUPFAM" id="SSF53448">
    <property type="entry name" value="Nucleotide-diphospho-sugar transferases"/>
    <property type="match status" value="1"/>
</dbReference>
<dbReference type="GO" id="GO:0016020">
    <property type="term" value="C:membrane"/>
    <property type="evidence" value="ECO:0007669"/>
    <property type="project" value="UniProtKB-SubCell"/>
</dbReference>
<dbReference type="InterPro" id="IPR003329">
    <property type="entry name" value="Cytidylyl_trans"/>
</dbReference>
<reference evidence="6 7" key="1">
    <citation type="journal article" date="2020" name="Microorganisms">
        <title>Osmotic Adaptation and Compatible Solute Biosynthesis of Phototrophic Bacteria as Revealed from Genome Analyses.</title>
        <authorList>
            <person name="Imhoff J.F."/>
            <person name="Rahn T."/>
            <person name="Kunzel S."/>
            <person name="Keller A."/>
            <person name="Neulinger S.C."/>
        </authorList>
    </citation>
    <scope>NUCLEOTIDE SEQUENCE [LARGE SCALE GENOMIC DNA]</scope>
    <source>
        <strain evidence="6 7">DSM 25653</strain>
    </source>
</reference>
<comment type="subcellular location">
    <subcellularLocation>
        <location evidence="5">Cytoplasm</location>
    </subcellularLocation>
    <subcellularLocation>
        <location evidence="1">Membrane</location>
    </subcellularLocation>
</comment>
<dbReference type="NCBIfam" id="TIGR00466">
    <property type="entry name" value="kdsB"/>
    <property type="match status" value="1"/>
</dbReference>
<comment type="similarity">
    <text evidence="5">Belongs to the KdsB family.</text>
</comment>
<keyword evidence="3 5" id="KW-0548">Nucleotidyltransferase</keyword>
<dbReference type="EMBL" id="NRRY01000013">
    <property type="protein sequence ID" value="MBK1618715.1"/>
    <property type="molecule type" value="Genomic_DNA"/>
</dbReference>
<dbReference type="GO" id="GO:0005829">
    <property type="term" value="C:cytosol"/>
    <property type="evidence" value="ECO:0007669"/>
    <property type="project" value="TreeGrafter"/>
</dbReference>
<comment type="pathway">
    <text evidence="5">Nucleotide-sugar biosynthesis; CMP-3-deoxy-D-manno-octulosonate biosynthesis; CMP-3-deoxy-D-manno-octulosonate from 3-deoxy-D-manno-octulosonate and CTP: step 1/1.</text>
</comment>
<organism evidence="6 7">
    <name type="scientific">Lamprobacter modestohalophilus</name>
    <dbReference type="NCBI Taxonomy" id="1064514"/>
    <lineage>
        <taxon>Bacteria</taxon>
        <taxon>Pseudomonadati</taxon>
        <taxon>Pseudomonadota</taxon>
        <taxon>Gammaproteobacteria</taxon>
        <taxon>Chromatiales</taxon>
        <taxon>Chromatiaceae</taxon>
        <taxon>Lamprobacter</taxon>
    </lineage>
</organism>
<keyword evidence="5" id="KW-0963">Cytoplasm</keyword>
<dbReference type="Gene3D" id="3.90.550.10">
    <property type="entry name" value="Spore Coat Polysaccharide Biosynthesis Protein SpsA, Chain A"/>
    <property type="match status" value="1"/>
</dbReference>
<comment type="function">
    <text evidence="5">Activates KDO (a required 8-carbon sugar) for incorporation into bacterial lipopolysaccharide in Gram-negative bacteria.</text>
</comment>
<dbReference type="PANTHER" id="PTHR42866">
    <property type="entry name" value="3-DEOXY-MANNO-OCTULOSONATE CYTIDYLYLTRANSFERASE"/>
    <property type="match status" value="1"/>
</dbReference>
<comment type="caution">
    <text evidence="6">The sequence shown here is derived from an EMBL/GenBank/DDBJ whole genome shotgun (WGS) entry which is preliminary data.</text>
</comment>
<evidence type="ECO:0000313" key="6">
    <source>
        <dbReference type="EMBL" id="MBK1618715.1"/>
    </source>
</evidence>
<protein>
    <recommendedName>
        <fullName evidence="5">3-deoxy-manno-octulosonate cytidylyltransferase</fullName>
        <ecNumber evidence="5">2.7.7.38</ecNumber>
    </recommendedName>
    <alternativeName>
        <fullName evidence="5">CMP-2-keto-3-deoxyoctulosonic acid synthase</fullName>
        <shortName evidence="5">CKS</shortName>
        <shortName evidence="5">CMP-KDO synthase</shortName>
    </alternativeName>
</protein>
<evidence type="ECO:0000256" key="5">
    <source>
        <dbReference type="HAMAP-Rule" id="MF_00057"/>
    </source>
</evidence>
<dbReference type="PANTHER" id="PTHR42866:SF2">
    <property type="entry name" value="3-DEOXY-MANNO-OCTULOSONATE CYTIDYLYLTRANSFERASE, MITOCHONDRIAL"/>
    <property type="match status" value="1"/>
</dbReference>
<evidence type="ECO:0000256" key="3">
    <source>
        <dbReference type="ARBA" id="ARBA00022695"/>
    </source>
</evidence>
<keyword evidence="7" id="KW-1185">Reference proteome</keyword>
<proteinExistence type="inferred from homology"/>
<evidence type="ECO:0000313" key="7">
    <source>
        <dbReference type="Proteomes" id="UP001138768"/>
    </source>
</evidence>
<evidence type="ECO:0000256" key="2">
    <source>
        <dbReference type="ARBA" id="ARBA00022679"/>
    </source>
</evidence>
<dbReference type="AlphaFoldDB" id="A0A9X0W842"/>
<evidence type="ECO:0000256" key="1">
    <source>
        <dbReference type="ARBA" id="ARBA00004370"/>
    </source>
</evidence>
<keyword evidence="4 5" id="KW-0448">Lipopolysaccharide biosynthesis</keyword>
<dbReference type="RefSeq" id="WP_200242917.1">
    <property type="nucleotide sequence ID" value="NZ_NRRY01000013.1"/>
</dbReference>
<dbReference type="GO" id="GO:0008690">
    <property type="term" value="F:3-deoxy-manno-octulosonate cytidylyltransferase activity"/>
    <property type="evidence" value="ECO:0007669"/>
    <property type="project" value="UniProtKB-UniRule"/>
</dbReference>
<keyword evidence="2 5" id="KW-0808">Transferase</keyword>
<dbReference type="GO" id="GO:0009103">
    <property type="term" value="P:lipopolysaccharide biosynthetic process"/>
    <property type="evidence" value="ECO:0007669"/>
    <property type="project" value="UniProtKB-UniRule"/>
</dbReference>
<dbReference type="FunFam" id="3.90.550.10:FF:000011">
    <property type="entry name" value="3-deoxy-manno-octulosonate cytidylyltransferase"/>
    <property type="match status" value="1"/>
</dbReference>
<dbReference type="InterPro" id="IPR004528">
    <property type="entry name" value="KdsB"/>
</dbReference>
<evidence type="ECO:0000256" key="4">
    <source>
        <dbReference type="ARBA" id="ARBA00022985"/>
    </source>
</evidence>
<dbReference type="GO" id="GO:0033468">
    <property type="term" value="P:CMP-keto-3-deoxy-D-manno-octulosonic acid biosynthetic process"/>
    <property type="evidence" value="ECO:0007669"/>
    <property type="project" value="UniProtKB-UniRule"/>
</dbReference>
<dbReference type="Pfam" id="PF02348">
    <property type="entry name" value="CTP_transf_3"/>
    <property type="match status" value="1"/>
</dbReference>
<dbReference type="CDD" id="cd02517">
    <property type="entry name" value="CMP-KDO-Synthetase"/>
    <property type="match status" value="1"/>
</dbReference>
<dbReference type="NCBIfam" id="NF003952">
    <property type="entry name" value="PRK05450.1-5"/>
    <property type="match status" value="1"/>
</dbReference>